<gene>
    <name evidence="2" type="ORF">DPM33_32950</name>
</gene>
<dbReference type="EMBL" id="QMBP01000027">
    <property type="protein sequence ID" value="RAZ83193.1"/>
    <property type="molecule type" value="Genomic_DNA"/>
</dbReference>
<sequence length="458" mass="52602">MVNAETAKQIQELERLAAKILALKRRVRPRRPIVIEFSGSPKSGKTSALNSLDIFLRRNGFRTRVLTERASVCPIPNKFDPVFNVWTGCAALNQLMDTIANNALRVDVIIMDRGFFDALCWFEWQRTNGLLRQDDYDRFINFFLAPRFRMVIDLVLAFDASPDTSIEREYRNLLTRKEGSVMRREVLASYREIVSKSLEKYKHMFRQVTMSNTDQKTQDKVSYDITKLTLEKLRGIADEKIGHIPRSKINSGLSSVFRFDEIRDAVEGSMAYAERDAVEHDSSLVQLLPIAVIKQRGEPRILVGRKAEKAVSVKSPERKKLLGYFGGHVREEDSNFLVDQNNLEVLKQCLYREVKEEIGIDVDPSDDNPYCIWVRDGTKSENHLAVVFVIERDLQNTRVTVDGEEMVRYEKKGVTGTGAILNTNQLLKREKIDSWTKNIIEKIIGLQDTEDAYQKGLF</sequence>
<evidence type="ECO:0000313" key="2">
    <source>
        <dbReference type="EMBL" id="RAZ83193.1"/>
    </source>
</evidence>
<dbReference type="InterPro" id="IPR015797">
    <property type="entry name" value="NUDIX_hydrolase-like_dom_sf"/>
</dbReference>
<dbReference type="InterPro" id="IPR000086">
    <property type="entry name" value="NUDIX_hydrolase_dom"/>
</dbReference>
<dbReference type="SUPFAM" id="SSF55811">
    <property type="entry name" value="Nudix"/>
    <property type="match status" value="1"/>
</dbReference>
<name>A0A330H3E2_9HYPH</name>
<dbReference type="Proteomes" id="UP000251558">
    <property type="component" value="Unassembled WGS sequence"/>
</dbReference>
<organism evidence="2 3">
    <name type="scientific">Mesorhizobium hawassense</name>
    <dbReference type="NCBI Taxonomy" id="1209954"/>
    <lineage>
        <taxon>Bacteria</taxon>
        <taxon>Pseudomonadati</taxon>
        <taxon>Pseudomonadota</taxon>
        <taxon>Alphaproteobacteria</taxon>
        <taxon>Hyphomicrobiales</taxon>
        <taxon>Phyllobacteriaceae</taxon>
        <taxon>Mesorhizobium</taxon>
    </lineage>
</organism>
<reference evidence="2 3" key="1">
    <citation type="submission" date="2018-07" db="EMBL/GenBank/DDBJ databases">
        <title>Diversity of Mesorhizobium strains in Brazil.</title>
        <authorList>
            <person name="Helene L.C.F."/>
            <person name="Dall'Agnol R."/>
            <person name="Delamuta J.R.M."/>
            <person name="Hungria M."/>
        </authorList>
    </citation>
    <scope>NUCLEOTIDE SEQUENCE [LARGE SCALE GENOMIC DNA]</scope>
    <source>
        <strain evidence="2 3">AC99b</strain>
    </source>
</reference>
<dbReference type="AlphaFoldDB" id="A0A330H3E2"/>
<dbReference type="GO" id="GO:0003824">
    <property type="term" value="F:catalytic activity"/>
    <property type="evidence" value="ECO:0007669"/>
    <property type="project" value="UniProtKB-ARBA"/>
</dbReference>
<dbReference type="SUPFAM" id="SSF52540">
    <property type="entry name" value="P-loop containing nucleoside triphosphate hydrolases"/>
    <property type="match status" value="1"/>
</dbReference>
<protein>
    <recommendedName>
        <fullName evidence="1">Nudix hydrolase domain-containing protein</fullName>
    </recommendedName>
</protein>
<keyword evidence="3" id="KW-1185">Reference proteome</keyword>
<dbReference type="Gene3D" id="3.40.50.300">
    <property type="entry name" value="P-loop containing nucleotide triphosphate hydrolases"/>
    <property type="match status" value="1"/>
</dbReference>
<accession>A0A330H3E2</accession>
<dbReference type="OrthoDB" id="8431159at2"/>
<feature type="domain" description="Nudix hydrolase" evidence="1">
    <location>
        <begin position="283"/>
        <end position="458"/>
    </location>
</feature>
<dbReference type="InterPro" id="IPR027417">
    <property type="entry name" value="P-loop_NTPase"/>
</dbReference>
<comment type="caution">
    <text evidence="2">The sequence shown here is derived from an EMBL/GenBank/DDBJ whole genome shotgun (WGS) entry which is preliminary data.</text>
</comment>
<evidence type="ECO:0000313" key="3">
    <source>
        <dbReference type="Proteomes" id="UP000251558"/>
    </source>
</evidence>
<dbReference type="Gene3D" id="3.90.79.10">
    <property type="entry name" value="Nucleoside Triphosphate Pyrophosphohydrolase"/>
    <property type="match status" value="1"/>
</dbReference>
<evidence type="ECO:0000259" key="1">
    <source>
        <dbReference type="PROSITE" id="PS51462"/>
    </source>
</evidence>
<dbReference type="PROSITE" id="PS51462">
    <property type="entry name" value="NUDIX"/>
    <property type="match status" value="1"/>
</dbReference>
<proteinExistence type="predicted"/>